<dbReference type="PANTHER" id="PTHR43414:SF1">
    <property type="entry name" value="PEPTIDE PERMEASE"/>
    <property type="match status" value="1"/>
</dbReference>
<feature type="transmembrane region" description="Helical" evidence="7">
    <location>
        <begin position="345"/>
        <end position="368"/>
    </location>
</feature>
<dbReference type="Gene3D" id="1.20.1250.20">
    <property type="entry name" value="MFS general substrate transporter like domains"/>
    <property type="match status" value="2"/>
</dbReference>
<dbReference type="GO" id="GO:0005886">
    <property type="term" value="C:plasma membrane"/>
    <property type="evidence" value="ECO:0007669"/>
    <property type="project" value="UniProtKB-SubCell"/>
</dbReference>
<dbReference type="PANTHER" id="PTHR43414">
    <property type="entry name" value="MULTIDRUG RESISTANCE PROTEIN MDTG"/>
    <property type="match status" value="1"/>
</dbReference>
<keyword evidence="10" id="KW-1185">Reference proteome</keyword>
<feature type="transmembrane region" description="Helical" evidence="7">
    <location>
        <begin position="106"/>
        <end position="128"/>
    </location>
</feature>
<sequence length="418" mass="45980">MSAINGERKILLISWITGLSLLGDSMLYIILPIYWREAGLESIWQVGILLSINRFVRLPVNPIVGWIYGKISLRTGLLLAVCLAGITTIGYGFANSMGVWVLLRGMWGIAWSFFRIGGLSAVVLYSPTSSRGKLIGRYNGIYRVGNLIGMLGGGLLVPIFGITSISIGFGVISLLGLPILLSKLFITEKIQARKINPRLSEKESFHAQQLSIIISGFFITLLIQGIFISTFSQLVQSQYGATFSLFGWIISASLFSGGLQALRWGWEPFLGSLVGSWSDGRYGRMPLYIGSLVGMGAVFSIVAHSFPLYIWSGFAVLIMIGSTFVITLTDAVAADSSKTNRAVPFLTIYSMAQDIGAACGPFISYLLLTAENGFYYLYTGGSIAFLLLSLLWIHHYISSSHEPDRVRRNKRSRWKNTF</sequence>
<evidence type="ECO:0000256" key="6">
    <source>
        <dbReference type="ARBA" id="ARBA00023136"/>
    </source>
</evidence>
<feature type="transmembrane region" description="Helical" evidence="7">
    <location>
        <begin position="76"/>
        <end position="94"/>
    </location>
</feature>
<evidence type="ECO:0000256" key="1">
    <source>
        <dbReference type="ARBA" id="ARBA00004651"/>
    </source>
</evidence>
<gene>
    <name evidence="9" type="ORF">AMD01_16400</name>
</gene>
<dbReference type="PROSITE" id="PS50850">
    <property type="entry name" value="MFS"/>
    <property type="match status" value="1"/>
</dbReference>
<evidence type="ECO:0000256" key="3">
    <source>
        <dbReference type="ARBA" id="ARBA00022475"/>
    </source>
</evidence>
<comment type="subcellular location">
    <subcellularLocation>
        <location evidence="1">Cell membrane</location>
        <topology evidence="1">Multi-pass membrane protein</topology>
    </subcellularLocation>
</comment>
<evidence type="ECO:0000313" key="10">
    <source>
        <dbReference type="Proteomes" id="UP000037558"/>
    </source>
</evidence>
<evidence type="ECO:0000313" key="9">
    <source>
        <dbReference type="EMBL" id="KOO42727.1"/>
    </source>
</evidence>
<feature type="domain" description="Major facilitator superfamily (MFS) profile" evidence="8">
    <location>
        <begin position="1"/>
        <end position="397"/>
    </location>
</feature>
<reference evidence="10" key="1">
    <citation type="submission" date="2015-08" db="EMBL/GenBank/DDBJ databases">
        <title>Fjat-14210 dsm16467.</title>
        <authorList>
            <person name="Liu B."/>
            <person name="Wang J."/>
            <person name="Zhu Y."/>
            <person name="Liu G."/>
            <person name="Chen Q."/>
            <person name="Chen Z."/>
            <person name="Lan J."/>
            <person name="Che J."/>
            <person name="Ge C."/>
            <person name="Shi H."/>
            <person name="Pan Z."/>
            <person name="Liu X."/>
        </authorList>
    </citation>
    <scope>NUCLEOTIDE SEQUENCE [LARGE SCALE GENOMIC DNA]</scope>
    <source>
        <strain evidence="10">DSM 16467</strain>
    </source>
</reference>
<dbReference type="InterPro" id="IPR011701">
    <property type="entry name" value="MFS"/>
</dbReference>
<keyword evidence="6 7" id="KW-0472">Membrane</keyword>
<keyword evidence="5 7" id="KW-1133">Transmembrane helix</keyword>
<dbReference type="InterPro" id="IPR020846">
    <property type="entry name" value="MFS_dom"/>
</dbReference>
<organism evidence="9 10">
    <name type="scientific">Priestia koreensis</name>
    <dbReference type="NCBI Taxonomy" id="284581"/>
    <lineage>
        <taxon>Bacteria</taxon>
        <taxon>Bacillati</taxon>
        <taxon>Bacillota</taxon>
        <taxon>Bacilli</taxon>
        <taxon>Bacillales</taxon>
        <taxon>Bacillaceae</taxon>
        <taxon>Priestia</taxon>
    </lineage>
</organism>
<feature type="transmembrane region" description="Helical" evidence="7">
    <location>
        <begin position="12"/>
        <end position="31"/>
    </location>
</feature>
<dbReference type="PATRIC" id="fig|284581.3.peg.2782"/>
<dbReference type="InterPro" id="IPR036259">
    <property type="entry name" value="MFS_trans_sf"/>
</dbReference>
<dbReference type="Pfam" id="PF07690">
    <property type="entry name" value="MFS_1"/>
    <property type="match status" value="1"/>
</dbReference>
<dbReference type="RefSeq" id="WP_083446588.1">
    <property type="nucleotide sequence ID" value="NZ_LILC01000023.1"/>
</dbReference>
<evidence type="ECO:0000256" key="5">
    <source>
        <dbReference type="ARBA" id="ARBA00022989"/>
    </source>
</evidence>
<feature type="transmembrane region" description="Helical" evidence="7">
    <location>
        <begin position="43"/>
        <end position="64"/>
    </location>
</feature>
<feature type="transmembrane region" description="Helical" evidence="7">
    <location>
        <begin position="167"/>
        <end position="186"/>
    </location>
</feature>
<keyword evidence="4 7" id="KW-0812">Transmembrane</keyword>
<dbReference type="GO" id="GO:0022857">
    <property type="term" value="F:transmembrane transporter activity"/>
    <property type="evidence" value="ECO:0007669"/>
    <property type="project" value="InterPro"/>
</dbReference>
<dbReference type="EMBL" id="LILC01000023">
    <property type="protein sequence ID" value="KOO42727.1"/>
    <property type="molecule type" value="Genomic_DNA"/>
</dbReference>
<proteinExistence type="predicted"/>
<feature type="transmembrane region" description="Helical" evidence="7">
    <location>
        <begin position="309"/>
        <end position="333"/>
    </location>
</feature>
<name>A0A0M0KVS6_9BACI</name>
<keyword evidence="2" id="KW-0813">Transport</keyword>
<dbReference type="OrthoDB" id="5338069at2"/>
<evidence type="ECO:0000256" key="7">
    <source>
        <dbReference type="SAM" id="Phobius"/>
    </source>
</evidence>
<feature type="transmembrane region" description="Helical" evidence="7">
    <location>
        <begin position="243"/>
        <end position="264"/>
    </location>
</feature>
<evidence type="ECO:0000256" key="4">
    <source>
        <dbReference type="ARBA" id="ARBA00022692"/>
    </source>
</evidence>
<dbReference type="SUPFAM" id="SSF103473">
    <property type="entry name" value="MFS general substrate transporter"/>
    <property type="match status" value="1"/>
</dbReference>
<feature type="transmembrane region" description="Helical" evidence="7">
    <location>
        <begin position="140"/>
        <end position="161"/>
    </location>
</feature>
<dbReference type="STRING" id="284581.AMD01_16400"/>
<dbReference type="Proteomes" id="UP000037558">
    <property type="component" value="Unassembled WGS sequence"/>
</dbReference>
<feature type="transmembrane region" description="Helical" evidence="7">
    <location>
        <begin position="207"/>
        <end position="231"/>
    </location>
</feature>
<feature type="transmembrane region" description="Helical" evidence="7">
    <location>
        <begin position="285"/>
        <end position="303"/>
    </location>
</feature>
<protein>
    <submittedName>
        <fullName evidence="9">MFS transporter</fullName>
    </submittedName>
</protein>
<accession>A0A0M0KVS6</accession>
<feature type="transmembrane region" description="Helical" evidence="7">
    <location>
        <begin position="374"/>
        <end position="397"/>
    </location>
</feature>
<evidence type="ECO:0000256" key="2">
    <source>
        <dbReference type="ARBA" id="ARBA00022448"/>
    </source>
</evidence>
<dbReference type="AlphaFoldDB" id="A0A0M0KVS6"/>
<keyword evidence="3" id="KW-1003">Cell membrane</keyword>
<comment type="caution">
    <text evidence="9">The sequence shown here is derived from an EMBL/GenBank/DDBJ whole genome shotgun (WGS) entry which is preliminary data.</text>
</comment>
<evidence type="ECO:0000259" key="8">
    <source>
        <dbReference type="PROSITE" id="PS50850"/>
    </source>
</evidence>